<accession>A0ABV6KSV4</accession>
<evidence type="ECO:0000313" key="2">
    <source>
        <dbReference type="EMBL" id="MFC0474946.1"/>
    </source>
</evidence>
<evidence type="ECO:0000256" key="1">
    <source>
        <dbReference type="SAM" id="Phobius"/>
    </source>
</evidence>
<reference evidence="2 3" key="1">
    <citation type="submission" date="2024-09" db="EMBL/GenBank/DDBJ databases">
        <authorList>
            <person name="Sun Q."/>
            <person name="Mori K."/>
        </authorList>
    </citation>
    <scope>NUCLEOTIDE SEQUENCE [LARGE SCALE GENOMIC DNA]</scope>
    <source>
        <strain evidence="2 3">CGMCC 1.9126</strain>
    </source>
</reference>
<dbReference type="RefSeq" id="WP_340902189.1">
    <property type="nucleotide sequence ID" value="NZ_JBHLUU010000021.1"/>
</dbReference>
<dbReference type="Proteomes" id="UP001589738">
    <property type="component" value="Unassembled WGS sequence"/>
</dbReference>
<feature type="transmembrane region" description="Helical" evidence="1">
    <location>
        <begin position="7"/>
        <end position="25"/>
    </location>
</feature>
<comment type="caution">
    <text evidence="2">The sequence shown here is derived from an EMBL/GenBank/DDBJ whole genome shotgun (WGS) entry which is preliminary data.</text>
</comment>
<sequence>MNRTFQLVQKVTGFVLLILIIFSLLMEKFSVSLIFCYIGISIYNGVRAFEYLNANQLKKALLYSILSIGFFLIFIFSL</sequence>
<protein>
    <submittedName>
        <fullName evidence="2">Uncharacterized protein</fullName>
    </submittedName>
</protein>
<feature type="transmembrane region" description="Helical" evidence="1">
    <location>
        <begin position="61"/>
        <end position="77"/>
    </location>
</feature>
<keyword evidence="1" id="KW-0472">Membrane</keyword>
<name>A0ABV6KSV4_9BACI</name>
<keyword evidence="1" id="KW-1133">Transmembrane helix</keyword>
<organism evidence="2 3">
    <name type="scientific">Robertmurraya beringensis</name>
    <dbReference type="NCBI Taxonomy" id="641660"/>
    <lineage>
        <taxon>Bacteria</taxon>
        <taxon>Bacillati</taxon>
        <taxon>Bacillota</taxon>
        <taxon>Bacilli</taxon>
        <taxon>Bacillales</taxon>
        <taxon>Bacillaceae</taxon>
        <taxon>Robertmurraya</taxon>
    </lineage>
</organism>
<keyword evidence="1" id="KW-0812">Transmembrane</keyword>
<proteinExistence type="predicted"/>
<dbReference type="EMBL" id="JBHLUU010000021">
    <property type="protein sequence ID" value="MFC0474946.1"/>
    <property type="molecule type" value="Genomic_DNA"/>
</dbReference>
<keyword evidence="3" id="KW-1185">Reference proteome</keyword>
<evidence type="ECO:0000313" key="3">
    <source>
        <dbReference type="Proteomes" id="UP001589738"/>
    </source>
</evidence>
<gene>
    <name evidence="2" type="ORF">ACFFHF_06615</name>
</gene>
<feature type="transmembrane region" description="Helical" evidence="1">
    <location>
        <begin position="31"/>
        <end position="49"/>
    </location>
</feature>